<keyword evidence="2" id="KW-1185">Reference proteome</keyword>
<protein>
    <submittedName>
        <fullName evidence="1">Type II toxin-antitoxin system YafQ family toxin</fullName>
    </submittedName>
</protein>
<dbReference type="Proteomes" id="UP000308836">
    <property type="component" value="Unassembled WGS sequence"/>
</dbReference>
<dbReference type="EMBL" id="SRYG01000005">
    <property type="protein sequence ID" value="TGY66615.1"/>
    <property type="molecule type" value="Genomic_DNA"/>
</dbReference>
<comment type="caution">
    <text evidence="1">The sequence shown here is derived from an EMBL/GenBank/DDBJ whole genome shotgun (WGS) entry which is preliminary data.</text>
</comment>
<sequence length="112" mass="12777">MLSTVVLSNENRLFALCERKPPPLQAGEDVTKDYKLAIKRGLRIGLLKDIVAVLAMGEKLPEKNKDHELTGSWTGHRECHIQPDWLLIYRIEEDVLVLTLSRTGSHSDLFRK</sequence>
<organism evidence="1 2">
    <name type="scientific">Dubosiella muris</name>
    <dbReference type="NCBI Taxonomy" id="3038133"/>
    <lineage>
        <taxon>Bacteria</taxon>
        <taxon>Bacillati</taxon>
        <taxon>Bacillota</taxon>
        <taxon>Erysipelotrichia</taxon>
        <taxon>Erysipelotrichales</taxon>
        <taxon>Erysipelotrichaceae</taxon>
        <taxon>Dubosiella</taxon>
    </lineage>
</organism>
<proteinExistence type="predicted"/>
<reference evidence="1" key="1">
    <citation type="submission" date="2019-04" db="EMBL/GenBank/DDBJ databases">
        <title>Microbes associate with the intestines of laboratory mice.</title>
        <authorList>
            <person name="Navarre W."/>
            <person name="Wong E."/>
            <person name="Huang K."/>
            <person name="Tropini C."/>
            <person name="Ng K."/>
            <person name="Yu B."/>
        </authorList>
    </citation>
    <scope>NUCLEOTIDE SEQUENCE</scope>
    <source>
        <strain evidence="1">NM09_H32</strain>
    </source>
</reference>
<name>A0AC61R8I3_9FIRM</name>
<evidence type="ECO:0000313" key="2">
    <source>
        <dbReference type="Proteomes" id="UP000308836"/>
    </source>
</evidence>
<gene>
    <name evidence="1" type="ORF">E5336_03550</name>
</gene>
<evidence type="ECO:0000313" key="1">
    <source>
        <dbReference type="EMBL" id="TGY66615.1"/>
    </source>
</evidence>
<accession>A0AC61R8I3</accession>